<dbReference type="InterPro" id="IPR045138">
    <property type="entry name" value="MeCP2/MBD4"/>
</dbReference>
<dbReference type="PIRSF" id="PIRSF038005">
    <property type="entry name" value="Methyl_CpG_bd_MBD4"/>
    <property type="match status" value="1"/>
</dbReference>
<dbReference type="GO" id="GO:0008263">
    <property type="term" value="F:pyrimidine-specific mismatch base pair DNA N-glycosylase activity"/>
    <property type="evidence" value="ECO:0007669"/>
    <property type="project" value="InterPro"/>
</dbReference>
<sequence>MLTEAKDSERWTELKEAVDACVDTSGPGTDAACTETTGPSNDAASVKGEAQKPECVATSQPCIVPLGWMKTVKQRKTGKTAGKMDVYIISPQGQTFRSKSALKRFLHNNEELSLCLADFDFTVHGSCTMACATERKGRYSKHWDRTGETSASAQSDLSVKEDTANGVGGLPSAKPRKAEDATAAQEKSEGRDAGQTNRSGGGVTQNRKRPASSDHEADRTSDTDERGMTGQFLSGIQEGTEGCGPAVCDTEKSPQRSGLLRKKLLKLAQAADPELCGPQQTTLETSEPESSLPELPVRITVTEPALESETETEIDTAANSTSEALHEGLLSPGQGKGFSTPGKQCQSSPGSKAQTERKKTSPYFSGKLAKEAPSPPRRKAYRKWTPPRSPFNLVQETLFHDPWKLLVATIFLNKTSGKMAIPVLWQFFDRYPSPEVTRQSDWKPIAELLKPLGLNELRAKILIRFSDEYLSKQWRYPIELHGIGKYGNDSYRIFCIGEWRQVSPQDHKLNKYHDWL</sequence>
<feature type="region of interest" description="Disordered" evidence="13">
    <location>
        <begin position="271"/>
        <end position="293"/>
    </location>
</feature>
<evidence type="ECO:0000256" key="7">
    <source>
        <dbReference type="ARBA" id="ARBA00023242"/>
    </source>
</evidence>
<proteinExistence type="predicted"/>
<dbReference type="Proteomes" id="UP001152803">
    <property type="component" value="Unassembled WGS sequence"/>
</dbReference>
<evidence type="ECO:0000256" key="4">
    <source>
        <dbReference type="ARBA" id="ARBA00022801"/>
    </source>
</evidence>
<keyword evidence="4" id="KW-0378">Hydrolase</keyword>
<dbReference type="Pfam" id="PF01429">
    <property type="entry name" value="MBD"/>
    <property type="match status" value="1"/>
</dbReference>
<comment type="caution">
    <text evidence="15">The sequence shown here is derived from an EMBL/GenBank/DDBJ whole genome shotgun (WGS) entry which is preliminary data.</text>
</comment>
<feature type="compositionally biased region" description="Polar residues" evidence="13">
    <location>
        <begin position="34"/>
        <end position="43"/>
    </location>
</feature>
<dbReference type="SUPFAM" id="SSF54171">
    <property type="entry name" value="DNA-binding domain"/>
    <property type="match status" value="1"/>
</dbReference>
<comment type="subcellular location">
    <subcellularLocation>
        <location evidence="1">Nucleus</location>
    </subcellularLocation>
</comment>
<evidence type="ECO:0000256" key="1">
    <source>
        <dbReference type="ARBA" id="ARBA00004123"/>
    </source>
</evidence>
<evidence type="ECO:0000256" key="13">
    <source>
        <dbReference type="SAM" id="MobiDB-lite"/>
    </source>
</evidence>
<dbReference type="GO" id="GO:0006281">
    <property type="term" value="P:DNA repair"/>
    <property type="evidence" value="ECO:0007669"/>
    <property type="project" value="UniProtKB-KW"/>
</dbReference>
<feature type="compositionally biased region" description="Polar residues" evidence="13">
    <location>
        <begin position="148"/>
        <end position="157"/>
    </location>
</feature>
<evidence type="ECO:0000256" key="6">
    <source>
        <dbReference type="ARBA" id="ARBA00023204"/>
    </source>
</evidence>
<name>A0A9Q1DB53_CONCO</name>
<evidence type="ECO:0000256" key="12">
    <source>
        <dbReference type="ARBA" id="ARBA00083330"/>
    </source>
</evidence>
<dbReference type="InterPro" id="IPR011257">
    <property type="entry name" value="DNA_glycosylase"/>
</dbReference>
<evidence type="ECO:0000313" key="16">
    <source>
        <dbReference type="Proteomes" id="UP001152803"/>
    </source>
</evidence>
<dbReference type="OrthoDB" id="10265068at2759"/>
<feature type="compositionally biased region" description="Basic and acidic residues" evidence="13">
    <location>
        <begin position="176"/>
        <end position="192"/>
    </location>
</feature>
<feature type="domain" description="MBD" evidence="14">
    <location>
        <begin position="54"/>
        <end position="126"/>
    </location>
</feature>
<keyword evidence="7" id="KW-0539">Nucleus</keyword>
<dbReference type="FunFam" id="1.10.340.30:FF:000051">
    <property type="entry name" value="Methyl-CpG-binding domain protein 4"/>
    <property type="match status" value="1"/>
</dbReference>
<keyword evidence="5" id="KW-0238">DNA-binding</keyword>
<evidence type="ECO:0000256" key="5">
    <source>
        <dbReference type="ARBA" id="ARBA00023125"/>
    </source>
</evidence>
<keyword evidence="2" id="KW-0597">Phosphoprotein</keyword>
<feature type="region of interest" description="Disordered" evidence="13">
    <location>
        <begin position="327"/>
        <end position="384"/>
    </location>
</feature>
<keyword evidence="16" id="KW-1185">Reference proteome</keyword>
<dbReference type="InterPro" id="IPR001739">
    <property type="entry name" value="Methyl_CpG_DNA-bd"/>
</dbReference>
<dbReference type="PANTHER" id="PTHR15074:SF7">
    <property type="entry name" value="METHYL-CPG-BINDING DOMAIN PROTEIN 4"/>
    <property type="match status" value="1"/>
</dbReference>
<dbReference type="Gene3D" id="1.10.340.30">
    <property type="entry name" value="Hypothetical protein, domain 2"/>
    <property type="match status" value="1"/>
</dbReference>
<dbReference type="SMART" id="SM00391">
    <property type="entry name" value="MBD"/>
    <property type="match status" value="1"/>
</dbReference>
<accession>A0A9Q1DB53</accession>
<reference evidence="15" key="1">
    <citation type="journal article" date="2023" name="Science">
        <title>Genome structures resolve the early diversification of teleost fishes.</title>
        <authorList>
            <person name="Parey E."/>
            <person name="Louis A."/>
            <person name="Montfort J."/>
            <person name="Bouchez O."/>
            <person name="Roques C."/>
            <person name="Iampietro C."/>
            <person name="Lluch J."/>
            <person name="Castinel A."/>
            <person name="Donnadieu C."/>
            <person name="Desvignes T."/>
            <person name="Floi Bucao C."/>
            <person name="Jouanno E."/>
            <person name="Wen M."/>
            <person name="Mejri S."/>
            <person name="Dirks R."/>
            <person name="Jansen H."/>
            <person name="Henkel C."/>
            <person name="Chen W.J."/>
            <person name="Zahm M."/>
            <person name="Cabau C."/>
            <person name="Klopp C."/>
            <person name="Thompson A.W."/>
            <person name="Robinson-Rechavi M."/>
            <person name="Braasch I."/>
            <person name="Lecointre G."/>
            <person name="Bobe J."/>
            <person name="Postlethwait J.H."/>
            <person name="Berthelot C."/>
            <person name="Roest Crollius H."/>
            <person name="Guiguen Y."/>
        </authorList>
    </citation>
    <scope>NUCLEOTIDE SEQUENCE</scope>
    <source>
        <strain evidence="15">Concon-B</strain>
    </source>
</reference>
<feature type="region of interest" description="Disordered" evidence="13">
    <location>
        <begin position="22"/>
        <end position="46"/>
    </location>
</feature>
<dbReference type="PROSITE" id="PS50982">
    <property type="entry name" value="MBD"/>
    <property type="match status" value="1"/>
</dbReference>
<feature type="compositionally biased region" description="Polar residues" evidence="13">
    <location>
        <begin position="341"/>
        <end position="353"/>
    </location>
</feature>
<feature type="region of interest" description="Disordered" evidence="13">
    <location>
        <begin position="138"/>
        <end position="256"/>
    </location>
</feature>
<evidence type="ECO:0000256" key="8">
    <source>
        <dbReference type="ARBA" id="ARBA00055831"/>
    </source>
</evidence>
<evidence type="ECO:0000259" key="14">
    <source>
        <dbReference type="PROSITE" id="PS50982"/>
    </source>
</evidence>
<dbReference type="PANTHER" id="PTHR15074">
    <property type="entry name" value="METHYL-CPG-BINDING PROTEIN"/>
    <property type="match status" value="1"/>
</dbReference>
<dbReference type="SUPFAM" id="SSF48150">
    <property type="entry name" value="DNA-glycosylase"/>
    <property type="match status" value="1"/>
</dbReference>
<dbReference type="GO" id="GO:0003677">
    <property type="term" value="F:DNA binding"/>
    <property type="evidence" value="ECO:0007669"/>
    <property type="project" value="UniProtKB-KW"/>
</dbReference>
<evidence type="ECO:0000256" key="9">
    <source>
        <dbReference type="ARBA" id="ARBA00062707"/>
    </source>
</evidence>
<comment type="function">
    <text evidence="8">Mismatch-specific DNA N-glycosylase involved in DNA repair. Has thymine glycosylase activity and is specific for G:T mismatches within methylated and unmethylated CpG sites. Can also remove uracil or 5-fluorouracil in G:U mismatches. Has no lyase activity. Was first identified as methyl-CpG-binding protein.</text>
</comment>
<dbReference type="EMBL" id="JAFJMO010000010">
    <property type="protein sequence ID" value="KAJ8265168.1"/>
    <property type="molecule type" value="Genomic_DNA"/>
</dbReference>
<feature type="compositionally biased region" description="Basic and acidic residues" evidence="13">
    <location>
        <begin position="211"/>
        <end position="227"/>
    </location>
</feature>
<dbReference type="AlphaFoldDB" id="A0A9Q1DB53"/>
<evidence type="ECO:0000256" key="11">
    <source>
        <dbReference type="ARBA" id="ARBA00076709"/>
    </source>
</evidence>
<organism evidence="15 16">
    <name type="scientific">Conger conger</name>
    <name type="common">Conger eel</name>
    <name type="synonym">Muraena conger</name>
    <dbReference type="NCBI Taxonomy" id="82655"/>
    <lineage>
        <taxon>Eukaryota</taxon>
        <taxon>Metazoa</taxon>
        <taxon>Chordata</taxon>
        <taxon>Craniata</taxon>
        <taxon>Vertebrata</taxon>
        <taxon>Euteleostomi</taxon>
        <taxon>Actinopterygii</taxon>
        <taxon>Neopterygii</taxon>
        <taxon>Teleostei</taxon>
        <taxon>Anguilliformes</taxon>
        <taxon>Congridae</taxon>
        <taxon>Conger</taxon>
    </lineage>
</organism>
<dbReference type="InterPro" id="IPR016177">
    <property type="entry name" value="DNA-bd_dom_sf"/>
</dbReference>
<evidence type="ECO:0000256" key="2">
    <source>
        <dbReference type="ARBA" id="ARBA00022553"/>
    </source>
</evidence>
<evidence type="ECO:0000256" key="3">
    <source>
        <dbReference type="ARBA" id="ARBA00022763"/>
    </source>
</evidence>
<keyword evidence="6" id="KW-0234">DNA repair</keyword>
<dbReference type="Gene3D" id="3.30.890.10">
    <property type="entry name" value="Methyl-cpg-binding Protein 2, Chain A"/>
    <property type="match status" value="1"/>
</dbReference>
<evidence type="ECO:0000313" key="15">
    <source>
        <dbReference type="EMBL" id="KAJ8265168.1"/>
    </source>
</evidence>
<feature type="compositionally biased region" description="Basic and acidic residues" evidence="13">
    <location>
        <begin position="138"/>
        <end position="147"/>
    </location>
</feature>
<feature type="compositionally biased region" description="Low complexity" evidence="13">
    <location>
        <begin position="281"/>
        <end position="293"/>
    </location>
</feature>
<keyword evidence="3" id="KW-0227">DNA damage</keyword>
<gene>
    <name evidence="15" type="ORF">COCON_G00142670</name>
</gene>
<dbReference type="InterPro" id="IPR017352">
    <property type="entry name" value="MBD4"/>
</dbReference>
<protein>
    <recommendedName>
        <fullName evidence="10">Methyl-CpG-binding domain protein 4</fullName>
    </recommendedName>
    <alternativeName>
        <fullName evidence="11">Methyl-CpG-binding protein MBD4</fullName>
    </alternativeName>
    <alternativeName>
        <fullName evidence="12">Mismatch-specific DNA N-glycosylase</fullName>
    </alternativeName>
</protein>
<evidence type="ECO:0000256" key="10">
    <source>
        <dbReference type="ARBA" id="ARBA00069821"/>
    </source>
</evidence>
<dbReference type="CDD" id="cd01396">
    <property type="entry name" value="MeCP2_MBD"/>
    <property type="match status" value="1"/>
</dbReference>
<dbReference type="GO" id="GO:0005634">
    <property type="term" value="C:nucleus"/>
    <property type="evidence" value="ECO:0007669"/>
    <property type="project" value="UniProtKB-SubCell"/>
</dbReference>
<comment type="subunit">
    <text evidence="9">Interacts with MLH1.</text>
</comment>